<evidence type="ECO:0000256" key="2">
    <source>
        <dbReference type="SAM" id="MobiDB-lite"/>
    </source>
</evidence>
<feature type="region of interest" description="Disordered" evidence="2">
    <location>
        <begin position="39"/>
        <end position="62"/>
    </location>
</feature>
<keyword evidence="1" id="KW-0175">Coiled coil</keyword>
<reference evidence="3" key="1">
    <citation type="journal article" date="2012" name="Proc. Natl. Acad. Sci. U.S.A.">
        <title>Antigenic diversity is generated by distinct evolutionary mechanisms in African trypanosome species.</title>
        <authorList>
            <person name="Jackson A.P."/>
            <person name="Berry A."/>
            <person name="Aslett M."/>
            <person name="Allison H.C."/>
            <person name="Burton P."/>
            <person name="Vavrova-Anderson J."/>
            <person name="Brown R."/>
            <person name="Browne H."/>
            <person name="Corton N."/>
            <person name="Hauser H."/>
            <person name="Gamble J."/>
            <person name="Gilderthorp R."/>
            <person name="Marcello L."/>
            <person name="McQuillan J."/>
            <person name="Otto T.D."/>
            <person name="Quail M.A."/>
            <person name="Sanders M.J."/>
            <person name="van Tonder A."/>
            <person name="Ginger M.L."/>
            <person name="Field M.C."/>
            <person name="Barry J.D."/>
            <person name="Hertz-Fowler C."/>
            <person name="Berriman M."/>
        </authorList>
    </citation>
    <scope>NUCLEOTIDE SEQUENCE</scope>
    <source>
        <strain evidence="3">IL3000</strain>
    </source>
</reference>
<protein>
    <submittedName>
        <fullName evidence="3">Uncharacterized protein</fullName>
    </submittedName>
</protein>
<organism evidence="3">
    <name type="scientific">Trypanosoma congolense (strain IL3000)</name>
    <dbReference type="NCBI Taxonomy" id="1068625"/>
    <lineage>
        <taxon>Eukaryota</taxon>
        <taxon>Discoba</taxon>
        <taxon>Euglenozoa</taxon>
        <taxon>Kinetoplastea</taxon>
        <taxon>Metakinetoplastina</taxon>
        <taxon>Trypanosomatida</taxon>
        <taxon>Trypanosomatidae</taxon>
        <taxon>Trypanosoma</taxon>
        <taxon>Nannomonas</taxon>
    </lineage>
</organism>
<feature type="coiled-coil region" evidence="1">
    <location>
        <begin position="116"/>
        <end position="206"/>
    </location>
</feature>
<sequence length="213" mass="24535">MFVSDDDDLLPEPNGPSDPLFHEERLRRLEENFAELLRQQSLGSTKKSEESRPAANADSVATAKIQTEEGTSRLVYELRELVPHLSPSFDCSEDDAILLLSAIRRGSVGQGSDTWEERLAVERSEKKALLHQLERKSQECEEQKNIVADLRQRLNALREEAHSSANILSQRREQVRRQLLLEESRSQKLQVRNGQLEQELGRLKDMLHSRMRR</sequence>
<gene>
    <name evidence="3" type="ORF">TCIL3000_10_3840</name>
</gene>
<feature type="region of interest" description="Disordered" evidence="2">
    <location>
        <begin position="1"/>
        <end position="21"/>
    </location>
</feature>
<dbReference type="AlphaFoldDB" id="G0UW55"/>
<evidence type="ECO:0000313" key="3">
    <source>
        <dbReference type="EMBL" id="CCC93621.1"/>
    </source>
</evidence>
<feature type="compositionally biased region" description="Acidic residues" evidence="2">
    <location>
        <begin position="1"/>
        <end position="10"/>
    </location>
</feature>
<dbReference type="EMBL" id="HE575323">
    <property type="protein sequence ID" value="CCC93621.1"/>
    <property type="molecule type" value="Genomic_DNA"/>
</dbReference>
<name>G0UW55_TRYCI</name>
<accession>G0UW55</accession>
<dbReference type="VEuPathDB" id="TriTrypDB:TcIL3000_10_3840"/>
<evidence type="ECO:0000256" key="1">
    <source>
        <dbReference type="SAM" id="Coils"/>
    </source>
</evidence>
<proteinExistence type="predicted"/>